<evidence type="ECO:0000256" key="1">
    <source>
        <dbReference type="ARBA" id="ARBA00022723"/>
    </source>
</evidence>
<evidence type="ECO:0000313" key="7">
    <source>
        <dbReference type="EMBL" id="TKR92808.1"/>
    </source>
</evidence>
<dbReference type="GO" id="GO:0035331">
    <property type="term" value="P:negative regulation of hippo signaling"/>
    <property type="evidence" value="ECO:0007669"/>
    <property type="project" value="TreeGrafter"/>
</dbReference>
<dbReference type="PANTHER" id="PTHR24219:SF6">
    <property type="entry name" value="WILMS TUMOR PROTEIN 1-INTERACTING PROTEIN"/>
    <property type="match status" value="1"/>
</dbReference>
<dbReference type="GO" id="GO:0046872">
    <property type="term" value="F:metal ion binding"/>
    <property type="evidence" value="ECO:0007669"/>
    <property type="project" value="UniProtKB-KW"/>
</dbReference>
<dbReference type="GO" id="GO:0000932">
    <property type="term" value="C:P-body"/>
    <property type="evidence" value="ECO:0007669"/>
    <property type="project" value="TreeGrafter"/>
</dbReference>
<dbReference type="Gene3D" id="2.10.110.10">
    <property type="entry name" value="Cysteine Rich Protein"/>
    <property type="match status" value="3"/>
</dbReference>
<feature type="compositionally biased region" description="Polar residues" evidence="5">
    <location>
        <begin position="84"/>
        <end position="105"/>
    </location>
</feature>
<dbReference type="InterPro" id="IPR047172">
    <property type="entry name" value="Ajuba-like"/>
</dbReference>
<dbReference type="InterPro" id="IPR001781">
    <property type="entry name" value="Znf_LIM"/>
</dbReference>
<dbReference type="PANTHER" id="PTHR24219">
    <property type="entry name" value="LIM DOMAIN-CONTAINING PROTEIN JUB"/>
    <property type="match status" value="1"/>
</dbReference>
<keyword evidence="2 4" id="KW-0862">Zinc</keyword>
<gene>
    <name evidence="7" type="ORF">L596_007387</name>
</gene>
<dbReference type="Proteomes" id="UP000298663">
    <property type="component" value="Unassembled WGS sequence"/>
</dbReference>
<dbReference type="GO" id="GO:0005667">
    <property type="term" value="C:transcription regulator complex"/>
    <property type="evidence" value="ECO:0007669"/>
    <property type="project" value="TreeGrafter"/>
</dbReference>
<feature type="region of interest" description="Disordered" evidence="5">
    <location>
        <begin position="57"/>
        <end position="127"/>
    </location>
</feature>
<reference evidence="7 8" key="1">
    <citation type="journal article" date="2015" name="Genome Biol.">
        <title>Comparative genomics of Steinernema reveals deeply conserved gene regulatory networks.</title>
        <authorList>
            <person name="Dillman A.R."/>
            <person name="Macchietto M."/>
            <person name="Porter C.F."/>
            <person name="Rogers A."/>
            <person name="Williams B."/>
            <person name="Antoshechkin I."/>
            <person name="Lee M.M."/>
            <person name="Goodwin Z."/>
            <person name="Lu X."/>
            <person name="Lewis E.E."/>
            <person name="Goodrich-Blair H."/>
            <person name="Stock S.P."/>
            <person name="Adams B.J."/>
            <person name="Sternberg P.W."/>
            <person name="Mortazavi A."/>
        </authorList>
    </citation>
    <scope>NUCLEOTIDE SEQUENCE [LARGE SCALE GENOMIC DNA]</scope>
    <source>
        <strain evidence="7 8">ALL</strain>
    </source>
</reference>
<proteinExistence type="predicted"/>
<dbReference type="EMBL" id="AZBU02000002">
    <property type="protein sequence ID" value="TKR92808.1"/>
    <property type="molecule type" value="Genomic_DNA"/>
</dbReference>
<reference evidence="7 8" key="2">
    <citation type="journal article" date="2019" name="G3 (Bethesda)">
        <title>Hybrid Assembly of the Genome of the Entomopathogenic Nematode Steinernema carpocapsae Identifies the X-Chromosome.</title>
        <authorList>
            <person name="Serra L."/>
            <person name="Macchietto M."/>
            <person name="Macias-Munoz A."/>
            <person name="McGill C.J."/>
            <person name="Rodriguez I.M."/>
            <person name="Rodriguez B."/>
            <person name="Murad R."/>
            <person name="Mortazavi A."/>
        </authorList>
    </citation>
    <scope>NUCLEOTIDE SEQUENCE [LARGE SCALE GENOMIC DNA]</scope>
    <source>
        <strain evidence="7 8">ALL</strain>
    </source>
</reference>
<evidence type="ECO:0000256" key="3">
    <source>
        <dbReference type="ARBA" id="ARBA00023038"/>
    </source>
</evidence>
<dbReference type="AlphaFoldDB" id="A0A4U5P969"/>
<dbReference type="GO" id="GO:0005634">
    <property type="term" value="C:nucleus"/>
    <property type="evidence" value="ECO:0007669"/>
    <property type="project" value="TreeGrafter"/>
</dbReference>
<name>A0A4U5P969_STECR</name>
<feature type="domain" description="LIM zinc-binding" evidence="6">
    <location>
        <begin position="322"/>
        <end position="382"/>
    </location>
</feature>
<feature type="compositionally biased region" description="Low complexity" evidence="5">
    <location>
        <begin position="107"/>
        <end position="123"/>
    </location>
</feature>
<dbReference type="STRING" id="34508.A0A4U5P969"/>
<protein>
    <recommendedName>
        <fullName evidence="6">LIM zinc-binding domain-containing protein</fullName>
    </recommendedName>
</protein>
<dbReference type="PROSITE" id="PS00478">
    <property type="entry name" value="LIM_DOMAIN_1"/>
    <property type="match status" value="1"/>
</dbReference>
<dbReference type="OrthoDB" id="25414at2759"/>
<feature type="compositionally biased region" description="Basic and acidic residues" evidence="5">
    <location>
        <begin position="67"/>
        <end position="77"/>
    </location>
</feature>
<dbReference type="Pfam" id="PF00412">
    <property type="entry name" value="LIM"/>
    <property type="match status" value="3"/>
</dbReference>
<evidence type="ECO:0000259" key="6">
    <source>
        <dbReference type="PROSITE" id="PS50023"/>
    </source>
</evidence>
<feature type="compositionally biased region" description="Low complexity" evidence="5">
    <location>
        <begin position="197"/>
        <end position="216"/>
    </location>
</feature>
<keyword evidence="3 4" id="KW-0440">LIM domain</keyword>
<dbReference type="GO" id="GO:0007010">
    <property type="term" value="P:cytoskeleton organization"/>
    <property type="evidence" value="ECO:0007669"/>
    <property type="project" value="TreeGrafter"/>
</dbReference>
<dbReference type="GO" id="GO:0003714">
    <property type="term" value="F:transcription corepressor activity"/>
    <property type="evidence" value="ECO:0007669"/>
    <property type="project" value="TreeGrafter"/>
</dbReference>
<evidence type="ECO:0000256" key="5">
    <source>
        <dbReference type="SAM" id="MobiDB-lite"/>
    </source>
</evidence>
<keyword evidence="1 4" id="KW-0479">Metal-binding</keyword>
<evidence type="ECO:0000313" key="8">
    <source>
        <dbReference type="Proteomes" id="UP000298663"/>
    </source>
</evidence>
<feature type="domain" description="LIM zinc-binding" evidence="6">
    <location>
        <begin position="383"/>
        <end position="451"/>
    </location>
</feature>
<organism evidence="7 8">
    <name type="scientific">Steinernema carpocapsae</name>
    <name type="common">Entomopathogenic nematode</name>
    <dbReference type="NCBI Taxonomy" id="34508"/>
    <lineage>
        <taxon>Eukaryota</taxon>
        <taxon>Metazoa</taxon>
        <taxon>Ecdysozoa</taxon>
        <taxon>Nematoda</taxon>
        <taxon>Chromadorea</taxon>
        <taxon>Rhabditida</taxon>
        <taxon>Tylenchina</taxon>
        <taxon>Panagrolaimomorpha</taxon>
        <taxon>Strongyloidoidea</taxon>
        <taxon>Steinernematidae</taxon>
        <taxon>Steinernema</taxon>
    </lineage>
</organism>
<dbReference type="GO" id="GO:0005912">
    <property type="term" value="C:adherens junction"/>
    <property type="evidence" value="ECO:0007669"/>
    <property type="project" value="TreeGrafter"/>
</dbReference>
<dbReference type="SUPFAM" id="SSF57716">
    <property type="entry name" value="Glucocorticoid receptor-like (DNA-binding domain)"/>
    <property type="match status" value="2"/>
</dbReference>
<keyword evidence="8" id="KW-1185">Reference proteome</keyword>
<feature type="domain" description="LIM zinc-binding" evidence="6">
    <location>
        <begin position="257"/>
        <end position="318"/>
    </location>
</feature>
<evidence type="ECO:0000256" key="2">
    <source>
        <dbReference type="ARBA" id="ARBA00022833"/>
    </source>
</evidence>
<comment type="caution">
    <text evidence="7">The sequence shown here is derived from an EMBL/GenBank/DDBJ whole genome shotgun (WGS) entry which is preliminary data.</text>
</comment>
<accession>A0A4U5P969</accession>
<sequence>MMVCGLFAAGHRVSPKVSAAFSMNPGTPSTNSMTKLGERRQMTKDEIDDLRNMVLKATRPKNPWMDSQKHSPEESRRYARSAVNDFQTPLNVNTTSSRSKASLSPVSPLSNTGTTSSLNSNSSDRALTPNGVFHARLTQVNDAASREAVLFPKSPSKTYYHSSALVENIISAPPRPESPSSKIMTKSNGATSIQFHSSNYRSNSPSPPESTTSRNTGENIPAVPLKGVSGARWRIRTIDEAPVETPQPEELPRKVIGTCRECQKAVFDDASVTYALDSIFHDLCFVCTICGRALRGKKFYRVRDKNYCQEDYNYVGMHENAEKCAECGHLIVDMVLQALGKSFHPSCFKCKHCRTELDGVPFAIDDCGDVFCIEDYQKKTLPSCVACHQSILPHTESGKIVRVVALNKEFHIHCYVCEGCGVQLTNEAGNLCYPLNNHLLCKTCHVHWELAGGDPIPITDL</sequence>
<feature type="region of interest" description="Disordered" evidence="5">
    <location>
        <begin position="195"/>
        <end position="223"/>
    </location>
</feature>
<dbReference type="PROSITE" id="PS50023">
    <property type="entry name" value="LIM_DOMAIN_2"/>
    <property type="match status" value="3"/>
</dbReference>
<dbReference type="SMART" id="SM00132">
    <property type="entry name" value="LIM"/>
    <property type="match status" value="3"/>
</dbReference>
<dbReference type="GO" id="GO:0001666">
    <property type="term" value="P:response to hypoxia"/>
    <property type="evidence" value="ECO:0007669"/>
    <property type="project" value="TreeGrafter"/>
</dbReference>
<evidence type="ECO:0000256" key="4">
    <source>
        <dbReference type="PROSITE-ProRule" id="PRU00125"/>
    </source>
</evidence>